<dbReference type="EMBL" id="LGUV01000398">
    <property type="protein sequence ID" value="KOG43973.1"/>
    <property type="molecule type" value="Genomic_DNA"/>
</dbReference>
<sequence length="75" mass="7482">MAKQGRTKTKAAAPGAARARANLEQAVADVDRVLGLQEMRSDQGGGAAIAGFHSTQSVGCSTYSVACGGGGTVQM</sequence>
<evidence type="ECO:0000313" key="1">
    <source>
        <dbReference type="EMBL" id="KOG43973.1"/>
    </source>
</evidence>
<dbReference type="Proteomes" id="UP000037084">
    <property type="component" value="Unassembled WGS sequence"/>
</dbReference>
<reference evidence="2" key="1">
    <citation type="submission" date="2015-07" db="EMBL/GenBank/DDBJ databases">
        <authorList>
            <consortium name="Consortium for Microbial Forensics and Genomics (microFORGE)"/>
            <person name="Knight B.M."/>
            <person name="Roberts D.P."/>
            <person name="Lin D."/>
            <person name="Hari K."/>
            <person name="Fletcher J."/>
            <person name="Melcher U."/>
            <person name="Blagden T."/>
            <person name="Winegar R.A."/>
        </authorList>
    </citation>
    <scope>NUCLEOTIDE SEQUENCE [LARGE SCALE GENOMIC DNA]</scope>
    <source>
        <strain evidence="2">NRRL B-1447</strain>
    </source>
</reference>
<dbReference type="RefSeq" id="WP_030384108.1">
    <property type="nucleotide sequence ID" value="NZ_LGUV01000398.1"/>
</dbReference>
<organism evidence="1 2">
    <name type="scientific">Streptomyces virginiae</name>
    <name type="common">Streptomyces cinnamonensis</name>
    <dbReference type="NCBI Taxonomy" id="1961"/>
    <lineage>
        <taxon>Bacteria</taxon>
        <taxon>Bacillati</taxon>
        <taxon>Actinomycetota</taxon>
        <taxon>Actinomycetes</taxon>
        <taxon>Kitasatosporales</taxon>
        <taxon>Streptomycetaceae</taxon>
        <taxon>Streptomyces</taxon>
    </lineage>
</organism>
<proteinExistence type="predicted"/>
<gene>
    <name evidence="1" type="ORF">ADK75_37745</name>
</gene>
<protein>
    <submittedName>
        <fullName evidence="1">Uncharacterized protein</fullName>
    </submittedName>
</protein>
<dbReference type="PATRIC" id="fig|1961.12.peg.8304"/>
<evidence type="ECO:0000313" key="2">
    <source>
        <dbReference type="Proteomes" id="UP000037084"/>
    </source>
</evidence>
<accession>A0A0L8M0N5</accession>
<dbReference type="AlphaFoldDB" id="A0A0L8M0N5"/>
<comment type="caution">
    <text evidence="1">The sequence shown here is derived from an EMBL/GenBank/DDBJ whole genome shotgun (WGS) entry which is preliminary data.</text>
</comment>
<dbReference type="OrthoDB" id="4295856at2"/>
<name>A0A0L8M0N5_STRVG</name>